<dbReference type="STRING" id="1341154.FCR2A7T_11010"/>
<name>A0A562LX84_9FLAO</name>
<dbReference type="Gene3D" id="2.160.10.10">
    <property type="entry name" value="Hexapeptide repeat proteins"/>
    <property type="match status" value="2"/>
</dbReference>
<dbReference type="PANTHER" id="PTHR23416">
    <property type="entry name" value="SIALIC ACID SYNTHASE-RELATED"/>
    <property type="match status" value="1"/>
</dbReference>
<keyword evidence="2" id="KW-1185">Reference proteome</keyword>
<protein>
    <submittedName>
        <fullName evidence="1">Transferase family hexapeptide repeat protein</fullName>
    </submittedName>
</protein>
<evidence type="ECO:0000313" key="1">
    <source>
        <dbReference type="EMBL" id="TWI12128.1"/>
    </source>
</evidence>
<dbReference type="AlphaFoldDB" id="A0A562LX84"/>
<dbReference type="SUPFAM" id="SSF51161">
    <property type="entry name" value="Trimeric LpxA-like enzymes"/>
    <property type="match status" value="1"/>
</dbReference>
<dbReference type="RefSeq" id="WP_035117401.1">
    <property type="nucleotide sequence ID" value="NZ_AVBI01000012.1"/>
</dbReference>
<comment type="caution">
    <text evidence="1">The sequence shown here is derived from an EMBL/GenBank/DDBJ whole genome shotgun (WGS) entry which is preliminary data.</text>
</comment>
<evidence type="ECO:0000313" key="2">
    <source>
        <dbReference type="Proteomes" id="UP000319848"/>
    </source>
</evidence>
<organism evidence="1 2">
    <name type="scientific">Flavobacterium cauense R2A-7</name>
    <dbReference type="NCBI Taxonomy" id="1341154"/>
    <lineage>
        <taxon>Bacteria</taxon>
        <taxon>Pseudomonadati</taxon>
        <taxon>Bacteroidota</taxon>
        <taxon>Flavobacteriia</taxon>
        <taxon>Flavobacteriales</taxon>
        <taxon>Flavobacteriaceae</taxon>
        <taxon>Flavobacterium</taxon>
    </lineage>
</organism>
<proteinExistence type="predicted"/>
<dbReference type="Proteomes" id="UP000319848">
    <property type="component" value="Unassembled WGS sequence"/>
</dbReference>
<dbReference type="OrthoDB" id="9812571at2"/>
<reference evidence="1 2" key="1">
    <citation type="journal article" date="2015" name="Stand. Genomic Sci.">
        <title>Genomic Encyclopedia of Bacterial and Archaeal Type Strains, Phase III: the genomes of soil and plant-associated and newly described type strains.</title>
        <authorList>
            <person name="Whitman W.B."/>
            <person name="Woyke T."/>
            <person name="Klenk H.P."/>
            <person name="Zhou Y."/>
            <person name="Lilburn T.G."/>
            <person name="Beck B.J."/>
            <person name="De Vos P."/>
            <person name="Vandamme P."/>
            <person name="Eisen J.A."/>
            <person name="Garrity G."/>
            <person name="Hugenholtz P."/>
            <person name="Kyrpides N.C."/>
        </authorList>
    </citation>
    <scope>NUCLEOTIDE SEQUENCE [LARGE SCALE GENOMIC DNA]</scope>
    <source>
        <strain evidence="1 2">CGMCC 1.7270</strain>
    </source>
</reference>
<accession>A0A562LX84</accession>
<dbReference type="InterPro" id="IPR051159">
    <property type="entry name" value="Hexapeptide_acetyltransf"/>
</dbReference>
<sequence>MITKYNNIQAEEIIVGINTVIEPTASIRGINGKAKRIVIGDNCYIGHNVQIICDAFSLGDYSKIQHNVNVHGYQPCRIGHNAWIGQFTIIDSIGGTAIGNNCGIGAHSQLWSHIKFGDTLEGCRFLDEKPLLVGNDVWFVGHCIVSPITAADKSMAMVGSVITKDMRYNEIYAGSPAVSVSDKMGFQFKEVAVGEKFAKMQEYLNTYHGKKNNLKIVTDASEIDFGKHEITYFDVSDRTYTKRGTEDEIQFMKFLLPEKAKFTPIV</sequence>
<keyword evidence="1" id="KW-0808">Transferase</keyword>
<dbReference type="InterPro" id="IPR011004">
    <property type="entry name" value="Trimer_LpxA-like_sf"/>
</dbReference>
<gene>
    <name evidence="1" type="ORF">IP98_01702</name>
</gene>
<dbReference type="EMBL" id="VLKQ01000007">
    <property type="protein sequence ID" value="TWI12128.1"/>
    <property type="molecule type" value="Genomic_DNA"/>
</dbReference>
<dbReference type="GO" id="GO:0016740">
    <property type="term" value="F:transferase activity"/>
    <property type="evidence" value="ECO:0007669"/>
    <property type="project" value="UniProtKB-KW"/>
</dbReference>